<keyword evidence="3" id="KW-1185">Reference proteome</keyword>
<proteinExistence type="predicted"/>
<evidence type="ECO:0000313" key="3">
    <source>
        <dbReference type="Proteomes" id="UP000021315"/>
    </source>
</evidence>
<evidence type="ECO:0000313" key="2">
    <source>
        <dbReference type="EMBL" id="KFB75870.1"/>
    </source>
</evidence>
<name>A0A080M5U4_9PROT</name>
<dbReference type="RefSeq" id="WP_034951030.1">
    <property type="nucleotide sequence ID" value="NZ_JDST02000070.1"/>
</dbReference>
<keyword evidence="1" id="KW-0812">Transmembrane</keyword>
<evidence type="ECO:0000256" key="1">
    <source>
        <dbReference type="SAM" id="Phobius"/>
    </source>
</evidence>
<reference evidence="2" key="1">
    <citation type="submission" date="2014-02" db="EMBL/GenBank/DDBJ databases">
        <title>Expanding our view of genomic diversity in Candidatus Accumulibacter clades.</title>
        <authorList>
            <person name="Skennerton C.T."/>
            <person name="Barr J.J."/>
            <person name="Slater F.R."/>
            <person name="Bond P.L."/>
            <person name="Tyson G.W."/>
        </authorList>
    </citation>
    <scope>NUCLEOTIDE SEQUENCE [LARGE SCALE GENOMIC DNA]</scope>
</reference>
<protein>
    <submittedName>
        <fullName evidence="2">Uncharacterized protein</fullName>
    </submittedName>
</protein>
<gene>
    <name evidence="2" type="ORF">AW06_003037</name>
</gene>
<dbReference type="STRING" id="1453999.AW06_003037"/>
<dbReference type="EMBL" id="JDST02000070">
    <property type="protein sequence ID" value="KFB75870.1"/>
    <property type="molecule type" value="Genomic_DNA"/>
</dbReference>
<feature type="transmembrane region" description="Helical" evidence="1">
    <location>
        <begin position="85"/>
        <end position="113"/>
    </location>
</feature>
<keyword evidence="1" id="KW-1133">Transmembrane helix</keyword>
<comment type="caution">
    <text evidence="2">The sequence shown here is derived from an EMBL/GenBank/DDBJ whole genome shotgun (WGS) entry which is preliminary data.</text>
</comment>
<sequence length="130" mass="13822">MIRTDAVDVAVLESLVGQEVAAGEDLDELGYNLALAHGDAQGAGLESLWESAKSEFRTLLCTTDARYADLRRRISQITDNYTTTLVAAITGAVAATLSVTTALLTPLVSLLVITLLRVGKEAICNLKWGT</sequence>
<dbReference type="AlphaFoldDB" id="A0A080M5U4"/>
<accession>A0A080M5U4</accession>
<dbReference type="Proteomes" id="UP000021315">
    <property type="component" value="Unassembled WGS sequence"/>
</dbReference>
<keyword evidence="1" id="KW-0472">Membrane</keyword>
<organism evidence="2 3">
    <name type="scientific">Candidatus Accumulibacter cognatus</name>
    <dbReference type="NCBI Taxonomy" id="2954383"/>
    <lineage>
        <taxon>Bacteria</taxon>
        <taxon>Pseudomonadati</taxon>
        <taxon>Pseudomonadota</taxon>
        <taxon>Betaproteobacteria</taxon>
        <taxon>Candidatus Accumulibacter</taxon>
    </lineage>
</organism>